<proteinExistence type="predicted"/>
<accession>A0A927GG06</accession>
<evidence type="ECO:0000256" key="3">
    <source>
        <dbReference type="ARBA" id="ARBA00022989"/>
    </source>
</evidence>
<evidence type="ECO:0000256" key="5">
    <source>
        <dbReference type="SAM" id="Phobius"/>
    </source>
</evidence>
<feature type="transmembrane region" description="Helical" evidence="5">
    <location>
        <begin position="95"/>
        <end position="115"/>
    </location>
</feature>
<evidence type="ECO:0000256" key="1">
    <source>
        <dbReference type="ARBA" id="ARBA00004141"/>
    </source>
</evidence>
<comment type="subcellular location">
    <subcellularLocation>
        <location evidence="1">Membrane</location>
        <topology evidence="1">Multi-pass membrane protein</topology>
    </subcellularLocation>
</comment>
<organism evidence="6 7">
    <name type="scientific">Spirosoma validum</name>
    <dbReference type="NCBI Taxonomy" id="2771355"/>
    <lineage>
        <taxon>Bacteria</taxon>
        <taxon>Pseudomonadati</taxon>
        <taxon>Bacteroidota</taxon>
        <taxon>Cytophagia</taxon>
        <taxon>Cytophagales</taxon>
        <taxon>Cytophagaceae</taxon>
        <taxon>Spirosoma</taxon>
    </lineage>
</organism>
<dbReference type="GO" id="GO:0016020">
    <property type="term" value="C:membrane"/>
    <property type="evidence" value="ECO:0007669"/>
    <property type="project" value="UniProtKB-SubCell"/>
</dbReference>
<evidence type="ECO:0000256" key="4">
    <source>
        <dbReference type="ARBA" id="ARBA00023136"/>
    </source>
</evidence>
<dbReference type="InterPro" id="IPR032808">
    <property type="entry name" value="DoxX"/>
</dbReference>
<sequence>MKRDKLVYWVATTLVVLSLGFAGFAYFTDPAVKAGFKHLGFPDYFRAELGIAKIIGALALAIPTVPSQVKEWAYAGVGITFISAAIAHISSGDPVGMVMAPIVLFVVLVVSYRYFHKLHAVGGQLAGATH</sequence>
<evidence type="ECO:0000313" key="7">
    <source>
        <dbReference type="Proteomes" id="UP000653797"/>
    </source>
</evidence>
<keyword evidence="2 5" id="KW-0812">Transmembrane</keyword>
<dbReference type="InterPro" id="IPR016944">
    <property type="entry name" value="UCP030066"/>
</dbReference>
<dbReference type="EMBL" id="JACXAA010000012">
    <property type="protein sequence ID" value="MBD2756502.1"/>
    <property type="molecule type" value="Genomic_DNA"/>
</dbReference>
<keyword evidence="7" id="KW-1185">Reference proteome</keyword>
<keyword evidence="3 5" id="KW-1133">Transmembrane helix</keyword>
<feature type="transmembrane region" description="Helical" evidence="5">
    <location>
        <begin position="72"/>
        <end position="89"/>
    </location>
</feature>
<dbReference type="RefSeq" id="WP_191042115.1">
    <property type="nucleotide sequence ID" value="NZ_JACXAA010000012.1"/>
</dbReference>
<dbReference type="Pfam" id="PF13564">
    <property type="entry name" value="DoxX_2"/>
    <property type="match status" value="1"/>
</dbReference>
<evidence type="ECO:0000256" key="2">
    <source>
        <dbReference type="ARBA" id="ARBA00022692"/>
    </source>
</evidence>
<dbReference type="PIRSF" id="PIRSF030066">
    <property type="entry name" value="UCP030066"/>
    <property type="match status" value="1"/>
</dbReference>
<protein>
    <submittedName>
        <fullName evidence="6">DoxX family protein</fullName>
    </submittedName>
</protein>
<feature type="transmembrane region" description="Helical" evidence="5">
    <location>
        <begin position="47"/>
        <end position="65"/>
    </location>
</feature>
<reference evidence="6" key="1">
    <citation type="submission" date="2020-09" db="EMBL/GenBank/DDBJ databases">
        <authorList>
            <person name="Kim M.K."/>
        </authorList>
    </citation>
    <scope>NUCLEOTIDE SEQUENCE</scope>
    <source>
        <strain evidence="6">BT704</strain>
    </source>
</reference>
<dbReference type="Proteomes" id="UP000653797">
    <property type="component" value="Unassembled WGS sequence"/>
</dbReference>
<feature type="transmembrane region" description="Helical" evidence="5">
    <location>
        <begin position="7"/>
        <end position="27"/>
    </location>
</feature>
<evidence type="ECO:0000313" key="6">
    <source>
        <dbReference type="EMBL" id="MBD2756502.1"/>
    </source>
</evidence>
<name>A0A927GG06_9BACT</name>
<comment type="caution">
    <text evidence="6">The sequence shown here is derived from an EMBL/GenBank/DDBJ whole genome shotgun (WGS) entry which is preliminary data.</text>
</comment>
<dbReference type="AlphaFoldDB" id="A0A927GG06"/>
<keyword evidence="4 5" id="KW-0472">Membrane</keyword>
<gene>
    <name evidence="6" type="ORF">IC230_26675</name>
</gene>